<evidence type="ECO:0000256" key="2">
    <source>
        <dbReference type="RuleBase" id="RU000363"/>
    </source>
</evidence>
<dbReference type="InterPro" id="IPR036291">
    <property type="entry name" value="NAD(P)-bd_dom_sf"/>
</dbReference>
<dbReference type="AlphaFoldDB" id="A0A0S4QLW2"/>
<sequence>MAAADGDLRISETPGPAGPGTVLITGGSSGLGAATVAAVRAAGGRPLVLDRVPAPGVPEADREVVDLAATREAEAAVRTLVDRAGGQLHGVFTAAGTDTPAPLAELDGAAWERIVAVNLLGTAAVVRAALPYLRHDRDGRTGEGRTGDGRAGRIVTCASTLGLRVAGDASAYCASKFGVVGFTRALAEELKGQVGVTLLVPGGMSTAFFDDRDEQYKPGPGAKLNRPEDVAATVVFALGQPSGCELREIVVTSSWETSYP</sequence>
<dbReference type="InterPro" id="IPR002347">
    <property type="entry name" value="SDR_fam"/>
</dbReference>
<dbReference type="EMBL" id="FAOZ01000007">
    <property type="protein sequence ID" value="CUU56217.1"/>
    <property type="molecule type" value="Genomic_DNA"/>
</dbReference>
<dbReference type="GO" id="GO:0016616">
    <property type="term" value="F:oxidoreductase activity, acting on the CH-OH group of donors, NAD or NADP as acceptor"/>
    <property type="evidence" value="ECO:0007669"/>
    <property type="project" value="TreeGrafter"/>
</dbReference>
<comment type="similarity">
    <text evidence="1 2">Belongs to the short-chain dehydrogenases/reductases (SDR) family.</text>
</comment>
<evidence type="ECO:0000256" key="3">
    <source>
        <dbReference type="SAM" id="MobiDB-lite"/>
    </source>
</evidence>
<proteinExistence type="inferred from homology"/>
<evidence type="ECO:0000313" key="5">
    <source>
        <dbReference type="EMBL" id="CUU56217.1"/>
    </source>
</evidence>
<organism evidence="5 6">
    <name type="scientific">Parafrankia irregularis</name>
    <dbReference type="NCBI Taxonomy" id="795642"/>
    <lineage>
        <taxon>Bacteria</taxon>
        <taxon>Bacillati</taxon>
        <taxon>Actinomycetota</taxon>
        <taxon>Actinomycetes</taxon>
        <taxon>Frankiales</taxon>
        <taxon>Frankiaceae</taxon>
        <taxon>Parafrankia</taxon>
    </lineage>
</organism>
<dbReference type="SUPFAM" id="SSF51735">
    <property type="entry name" value="NAD(P)-binding Rossmann-fold domains"/>
    <property type="match status" value="1"/>
</dbReference>
<dbReference type="InterPro" id="IPR020904">
    <property type="entry name" value="Sc_DH/Rdtase_CS"/>
</dbReference>
<dbReference type="Proteomes" id="UP000198802">
    <property type="component" value="Unassembled WGS sequence"/>
</dbReference>
<dbReference type="PRINTS" id="PR00081">
    <property type="entry name" value="GDHRDH"/>
</dbReference>
<dbReference type="PRINTS" id="PR00080">
    <property type="entry name" value="SDRFAMILY"/>
</dbReference>
<dbReference type="Pfam" id="PF00106">
    <property type="entry name" value="adh_short"/>
    <property type="match status" value="1"/>
</dbReference>
<evidence type="ECO:0000259" key="4">
    <source>
        <dbReference type="SMART" id="SM00822"/>
    </source>
</evidence>
<feature type="region of interest" description="Disordered" evidence="3">
    <location>
        <begin position="1"/>
        <end position="23"/>
    </location>
</feature>
<dbReference type="Gene3D" id="3.40.50.720">
    <property type="entry name" value="NAD(P)-binding Rossmann-like Domain"/>
    <property type="match status" value="1"/>
</dbReference>
<evidence type="ECO:0000256" key="1">
    <source>
        <dbReference type="ARBA" id="ARBA00006484"/>
    </source>
</evidence>
<feature type="domain" description="Ketoreductase" evidence="4">
    <location>
        <begin position="20"/>
        <end position="207"/>
    </location>
</feature>
<reference evidence="6" key="1">
    <citation type="submission" date="2015-11" db="EMBL/GenBank/DDBJ databases">
        <authorList>
            <person name="Varghese N."/>
        </authorList>
    </citation>
    <scope>NUCLEOTIDE SEQUENCE [LARGE SCALE GENOMIC DNA]</scope>
    <source>
        <strain evidence="6">DSM 45899</strain>
    </source>
</reference>
<dbReference type="PROSITE" id="PS00061">
    <property type="entry name" value="ADH_SHORT"/>
    <property type="match status" value="1"/>
</dbReference>
<name>A0A0S4QLW2_9ACTN</name>
<evidence type="ECO:0000313" key="6">
    <source>
        <dbReference type="Proteomes" id="UP000198802"/>
    </source>
</evidence>
<dbReference type="CDD" id="cd05233">
    <property type="entry name" value="SDR_c"/>
    <property type="match status" value="1"/>
</dbReference>
<accession>A0A0S4QLW2</accession>
<keyword evidence="6" id="KW-1185">Reference proteome</keyword>
<gene>
    <name evidence="5" type="ORF">Ga0074812_107101</name>
</gene>
<feature type="compositionally biased region" description="Basic and acidic residues" evidence="3">
    <location>
        <begin position="1"/>
        <end position="10"/>
    </location>
</feature>
<protein>
    <submittedName>
        <fullName evidence="5">Short-chain dehydrogenase</fullName>
    </submittedName>
</protein>
<dbReference type="SMART" id="SM00822">
    <property type="entry name" value="PKS_KR"/>
    <property type="match status" value="1"/>
</dbReference>
<dbReference type="RefSeq" id="WP_207550312.1">
    <property type="nucleotide sequence ID" value="NZ_FAOZ01000007.1"/>
</dbReference>
<dbReference type="PANTHER" id="PTHR42760">
    <property type="entry name" value="SHORT-CHAIN DEHYDROGENASES/REDUCTASES FAMILY MEMBER"/>
    <property type="match status" value="1"/>
</dbReference>
<dbReference type="InterPro" id="IPR057326">
    <property type="entry name" value="KR_dom"/>
</dbReference>